<evidence type="ECO:0000259" key="2">
    <source>
        <dbReference type="PROSITE" id="PS51371"/>
    </source>
</evidence>
<dbReference type="InterPro" id="IPR046342">
    <property type="entry name" value="CBS_dom_sf"/>
</dbReference>
<dbReference type="PROSITE" id="PS51371">
    <property type="entry name" value="CBS"/>
    <property type="match status" value="1"/>
</dbReference>
<dbReference type="RefSeq" id="WP_090164067.1">
    <property type="nucleotide sequence ID" value="NZ_FMWK01000019.1"/>
</dbReference>
<dbReference type="EMBL" id="FMWK01000019">
    <property type="protein sequence ID" value="SCZ81210.1"/>
    <property type="molecule type" value="Genomic_DNA"/>
</dbReference>
<name>A0A1G5S5Q5_PSEXY</name>
<proteinExistence type="predicted"/>
<keyword evidence="1" id="KW-0129">CBS domain</keyword>
<organism evidence="3 4">
    <name type="scientific">Pseudobutyrivibrio xylanivorans</name>
    <dbReference type="NCBI Taxonomy" id="185007"/>
    <lineage>
        <taxon>Bacteria</taxon>
        <taxon>Bacillati</taxon>
        <taxon>Bacillota</taxon>
        <taxon>Clostridia</taxon>
        <taxon>Lachnospirales</taxon>
        <taxon>Lachnospiraceae</taxon>
        <taxon>Pseudobutyrivibrio</taxon>
    </lineage>
</organism>
<feature type="domain" description="CBS" evidence="2">
    <location>
        <begin position="1"/>
        <end position="55"/>
    </location>
</feature>
<accession>A0A1G5S5Q5</accession>
<sequence length="118" mass="13881">MEKYCIGLDYTIKEAIERIDASKNRVVLVLDKESRVIGVVSQGDIIRALCSGKNLYTRVDSIIRPDFIYMNDRNMEEAYRVFKKFKITLMPIIDDEFHIIDIINMDDIYTYMEGRCKN</sequence>
<evidence type="ECO:0000313" key="3">
    <source>
        <dbReference type="EMBL" id="SCZ81210.1"/>
    </source>
</evidence>
<dbReference type="Pfam" id="PF00571">
    <property type="entry name" value="CBS"/>
    <property type="match status" value="2"/>
</dbReference>
<evidence type="ECO:0000313" key="4">
    <source>
        <dbReference type="Proteomes" id="UP000199428"/>
    </source>
</evidence>
<dbReference type="InterPro" id="IPR000644">
    <property type="entry name" value="CBS_dom"/>
</dbReference>
<gene>
    <name evidence="3" type="ORF">SAMN02910350_02692</name>
</gene>
<dbReference type="AlphaFoldDB" id="A0A1G5S5Q5"/>
<dbReference type="Proteomes" id="UP000199428">
    <property type="component" value="Unassembled WGS sequence"/>
</dbReference>
<protein>
    <submittedName>
        <fullName evidence="3">CBS domain-containing protein</fullName>
    </submittedName>
</protein>
<dbReference type="SUPFAM" id="SSF54631">
    <property type="entry name" value="CBS-domain pair"/>
    <property type="match status" value="1"/>
</dbReference>
<evidence type="ECO:0000256" key="1">
    <source>
        <dbReference type="PROSITE-ProRule" id="PRU00703"/>
    </source>
</evidence>
<reference evidence="3 4" key="1">
    <citation type="submission" date="2016-10" db="EMBL/GenBank/DDBJ databases">
        <authorList>
            <person name="de Groot N.N."/>
        </authorList>
    </citation>
    <scope>NUCLEOTIDE SEQUENCE [LARGE SCALE GENOMIC DNA]</scope>
    <source>
        <strain evidence="3 4">DSM 10317</strain>
    </source>
</reference>
<dbReference type="Gene3D" id="3.10.580.10">
    <property type="entry name" value="CBS-domain"/>
    <property type="match status" value="1"/>
</dbReference>